<dbReference type="Pfam" id="PF05164">
    <property type="entry name" value="ZapA"/>
    <property type="match status" value="1"/>
</dbReference>
<dbReference type="GO" id="GO:0030428">
    <property type="term" value="C:cell septum"/>
    <property type="evidence" value="ECO:0007669"/>
    <property type="project" value="TreeGrafter"/>
</dbReference>
<dbReference type="InterPro" id="IPR042233">
    <property type="entry name" value="Cell_div_ZapA_N"/>
</dbReference>
<evidence type="ECO:0000256" key="9">
    <source>
        <dbReference type="ARBA" id="ARBA00033158"/>
    </source>
</evidence>
<evidence type="ECO:0000256" key="6">
    <source>
        <dbReference type="ARBA" id="ARBA00023306"/>
    </source>
</evidence>
<dbReference type="EMBL" id="UINC01000155">
    <property type="protein sequence ID" value="SUZ50170.1"/>
    <property type="molecule type" value="Genomic_DNA"/>
</dbReference>
<evidence type="ECO:0000256" key="8">
    <source>
        <dbReference type="ARBA" id="ARBA00026068"/>
    </source>
</evidence>
<evidence type="ECO:0000256" key="4">
    <source>
        <dbReference type="ARBA" id="ARBA00022618"/>
    </source>
</evidence>
<keyword evidence="4" id="KW-0132">Cell division</keyword>
<dbReference type="GO" id="GO:0032153">
    <property type="term" value="C:cell division site"/>
    <property type="evidence" value="ECO:0007669"/>
    <property type="project" value="TreeGrafter"/>
</dbReference>
<comment type="subunit">
    <text evidence="8">Homodimer. Interacts with FtsZ.</text>
</comment>
<dbReference type="InterPro" id="IPR007838">
    <property type="entry name" value="Cell_div_ZapA-like"/>
</dbReference>
<dbReference type="GO" id="GO:0000921">
    <property type="term" value="P:septin ring assembly"/>
    <property type="evidence" value="ECO:0007669"/>
    <property type="project" value="TreeGrafter"/>
</dbReference>
<dbReference type="SUPFAM" id="SSF102829">
    <property type="entry name" value="Cell division protein ZapA-like"/>
    <property type="match status" value="1"/>
</dbReference>
<dbReference type="Gene3D" id="1.20.5.50">
    <property type="match status" value="1"/>
</dbReference>
<evidence type="ECO:0000256" key="1">
    <source>
        <dbReference type="ARBA" id="ARBA00004496"/>
    </source>
</evidence>
<dbReference type="GO" id="GO:0000917">
    <property type="term" value="P:division septum assembly"/>
    <property type="evidence" value="ECO:0007669"/>
    <property type="project" value="UniProtKB-KW"/>
</dbReference>
<dbReference type="Gene3D" id="3.30.160.880">
    <property type="entry name" value="Cell division protein ZapA protomer, N-terminal domain"/>
    <property type="match status" value="1"/>
</dbReference>
<evidence type="ECO:0000256" key="3">
    <source>
        <dbReference type="ARBA" id="ARBA00022490"/>
    </source>
</evidence>
<dbReference type="GO" id="GO:0005829">
    <property type="term" value="C:cytosol"/>
    <property type="evidence" value="ECO:0007669"/>
    <property type="project" value="TreeGrafter"/>
</dbReference>
<dbReference type="InterPro" id="IPR036192">
    <property type="entry name" value="Cell_div_ZapA-like_sf"/>
</dbReference>
<dbReference type="GO" id="GO:0043093">
    <property type="term" value="P:FtsZ-dependent cytokinesis"/>
    <property type="evidence" value="ECO:0007669"/>
    <property type="project" value="TreeGrafter"/>
</dbReference>
<evidence type="ECO:0000256" key="2">
    <source>
        <dbReference type="ARBA" id="ARBA00015195"/>
    </source>
</evidence>
<keyword evidence="5" id="KW-0717">Septation</keyword>
<protein>
    <recommendedName>
        <fullName evidence="2">Cell division protein ZapA</fullName>
    </recommendedName>
    <alternativeName>
        <fullName evidence="9">Z ring-associated protein ZapA</fullName>
    </alternativeName>
</protein>
<accession>A0A381N6B2</accession>
<comment type="subcellular location">
    <subcellularLocation>
        <location evidence="1">Cytoplasm</location>
    </subcellularLocation>
</comment>
<evidence type="ECO:0000313" key="10">
    <source>
        <dbReference type="EMBL" id="SUZ50170.1"/>
    </source>
</evidence>
<gene>
    <name evidence="10" type="ORF">METZ01_LOCUS3024</name>
</gene>
<dbReference type="PANTHER" id="PTHR34981:SF1">
    <property type="entry name" value="CELL DIVISION PROTEIN ZAPA"/>
    <property type="match status" value="1"/>
</dbReference>
<keyword evidence="6" id="KW-0131">Cell cycle</keyword>
<evidence type="ECO:0000256" key="7">
    <source>
        <dbReference type="ARBA" id="ARBA00024910"/>
    </source>
</evidence>
<sequence length="104" mass="11694">MSEMYAHVSVKILEKEYQISCKADERTALLDSAESLNKKMREIRDSGKVVGLDRIAVMAALNMAHELLLAESKDQALDDTLGERLKNMSDRIETTLDSPQQLDL</sequence>
<reference evidence="10" key="1">
    <citation type="submission" date="2018-05" db="EMBL/GenBank/DDBJ databases">
        <authorList>
            <person name="Lanie J.A."/>
            <person name="Ng W.-L."/>
            <person name="Kazmierczak K.M."/>
            <person name="Andrzejewski T.M."/>
            <person name="Davidsen T.M."/>
            <person name="Wayne K.J."/>
            <person name="Tettelin H."/>
            <person name="Glass J.I."/>
            <person name="Rusch D."/>
            <person name="Podicherti R."/>
            <person name="Tsui H.-C.T."/>
            <person name="Winkler M.E."/>
        </authorList>
    </citation>
    <scope>NUCLEOTIDE SEQUENCE</scope>
</reference>
<dbReference type="PANTHER" id="PTHR34981">
    <property type="entry name" value="CELL DIVISION PROTEIN ZAPA"/>
    <property type="match status" value="1"/>
</dbReference>
<evidence type="ECO:0000256" key="5">
    <source>
        <dbReference type="ARBA" id="ARBA00023210"/>
    </source>
</evidence>
<name>A0A381N6B2_9ZZZZ</name>
<comment type="function">
    <text evidence="7">Activator of cell division through the inhibition of FtsZ GTPase activity, therefore promoting FtsZ assembly into bundles of protofilaments necessary for the formation of the division Z ring. It is recruited early at mid-cell but it is not essential for cell division.</text>
</comment>
<organism evidence="10">
    <name type="scientific">marine metagenome</name>
    <dbReference type="NCBI Taxonomy" id="408172"/>
    <lineage>
        <taxon>unclassified sequences</taxon>
        <taxon>metagenomes</taxon>
        <taxon>ecological metagenomes</taxon>
    </lineage>
</organism>
<proteinExistence type="predicted"/>
<dbReference type="AlphaFoldDB" id="A0A381N6B2"/>
<keyword evidence="3" id="KW-0963">Cytoplasm</keyword>